<protein>
    <recommendedName>
        <fullName evidence="1">SnoaL-like domain-containing protein</fullName>
    </recommendedName>
</protein>
<dbReference type="InterPro" id="IPR032710">
    <property type="entry name" value="NTF2-like_dom_sf"/>
</dbReference>
<dbReference type="OrthoDB" id="1495314at2"/>
<dbReference type="Gene3D" id="3.10.450.50">
    <property type="match status" value="1"/>
</dbReference>
<dbReference type="Pfam" id="PF13474">
    <property type="entry name" value="SnoaL_3"/>
    <property type="match status" value="1"/>
</dbReference>
<gene>
    <name evidence="2" type="ORF">KDK_52650</name>
</gene>
<dbReference type="AlphaFoldDB" id="A0A402AQU8"/>
<feature type="domain" description="SnoaL-like" evidence="1">
    <location>
        <begin position="15"/>
        <end position="131"/>
    </location>
</feature>
<proteinExistence type="predicted"/>
<evidence type="ECO:0000313" key="3">
    <source>
        <dbReference type="Proteomes" id="UP000287188"/>
    </source>
</evidence>
<dbReference type="InterPro" id="IPR037401">
    <property type="entry name" value="SnoaL-like"/>
</dbReference>
<keyword evidence="3" id="KW-1185">Reference proteome</keyword>
<organism evidence="2 3">
    <name type="scientific">Dictyobacter kobayashii</name>
    <dbReference type="NCBI Taxonomy" id="2014872"/>
    <lineage>
        <taxon>Bacteria</taxon>
        <taxon>Bacillati</taxon>
        <taxon>Chloroflexota</taxon>
        <taxon>Ktedonobacteria</taxon>
        <taxon>Ktedonobacterales</taxon>
        <taxon>Dictyobacteraceae</taxon>
        <taxon>Dictyobacter</taxon>
    </lineage>
</organism>
<evidence type="ECO:0000259" key="1">
    <source>
        <dbReference type="Pfam" id="PF13474"/>
    </source>
</evidence>
<dbReference type="Proteomes" id="UP000287188">
    <property type="component" value="Unassembled WGS sequence"/>
</dbReference>
<dbReference type="EMBL" id="BIFS01000001">
    <property type="protein sequence ID" value="GCE21465.1"/>
    <property type="molecule type" value="Genomic_DNA"/>
</dbReference>
<name>A0A402AQU8_9CHLR</name>
<sequence length="148" mass="16849">MTGTYEDAEAISQSFYQAVQQVMHGNAVPMLALWSEQDDVTYCDPQGNAHKGHTSLVVYWQRAAQLNSTEPGSISVQAELIMLQRSQDMACAFMAEHIQIRDKDQLHRMKAMATNIYRYEGQQWKMIHRHSGSPTLKTQAARIDNSYL</sequence>
<evidence type="ECO:0000313" key="2">
    <source>
        <dbReference type="EMBL" id="GCE21465.1"/>
    </source>
</evidence>
<accession>A0A402AQU8</accession>
<reference evidence="3" key="1">
    <citation type="submission" date="2018-12" db="EMBL/GenBank/DDBJ databases">
        <title>Tengunoibacter tsumagoiensis gen. nov., sp. nov., Dictyobacter kobayashii sp. nov., D. alpinus sp. nov., and D. joshuensis sp. nov. and description of Dictyobacteraceae fam. nov. within the order Ktedonobacterales isolated from Tengu-no-mugimeshi.</title>
        <authorList>
            <person name="Wang C.M."/>
            <person name="Zheng Y."/>
            <person name="Sakai Y."/>
            <person name="Toyoda A."/>
            <person name="Minakuchi Y."/>
            <person name="Abe K."/>
            <person name="Yokota A."/>
            <person name="Yabe S."/>
        </authorList>
    </citation>
    <scope>NUCLEOTIDE SEQUENCE [LARGE SCALE GENOMIC DNA]</scope>
    <source>
        <strain evidence="3">Uno11</strain>
    </source>
</reference>
<dbReference type="RefSeq" id="WP_126553133.1">
    <property type="nucleotide sequence ID" value="NZ_BIFS01000001.1"/>
</dbReference>
<comment type="caution">
    <text evidence="2">The sequence shown here is derived from an EMBL/GenBank/DDBJ whole genome shotgun (WGS) entry which is preliminary data.</text>
</comment>
<dbReference type="SUPFAM" id="SSF54427">
    <property type="entry name" value="NTF2-like"/>
    <property type="match status" value="1"/>
</dbReference>